<comment type="caution">
    <text evidence="1">The sequence shown here is derived from an EMBL/GenBank/DDBJ whole genome shotgun (WGS) entry which is preliminary data.</text>
</comment>
<proteinExistence type="predicted"/>
<keyword evidence="2" id="KW-1185">Reference proteome</keyword>
<sequence>MYTFIGDYTGKAFGYKTFGTVYGLAELPRGRFRSRSSTYRCFHQDHASWELYHCEHHWNSTWSHIQCGSDVEDISYTHRDGSHCNAIGGNFSPALQ</sequence>
<gene>
    <name evidence="1" type="ORF">BS47DRAFT_1426480</name>
</gene>
<evidence type="ECO:0000313" key="1">
    <source>
        <dbReference type="EMBL" id="KAF9520735.1"/>
    </source>
</evidence>
<dbReference type="AlphaFoldDB" id="A0A9P6E2Q1"/>
<dbReference type="OrthoDB" id="330047at2759"/>
<protein>
    <submittedName>
        <fullName evidence="1">Uncharacterized protein</fullName>
    </submittedName>
</protein>
<dbReference type="EMBL" id="MU128910">
    <property type="protein sequence ID" value="KAF9520735.1"/>
    <property type="molecule type" value="Genomic_DNA"/>
</dbReference>
<name>A0A9P6E2Q1_9AGAM</name>
<accession>A0A9P6E2Q1</accession>
<organism evidence="1 2">
    <name type="scientific">Hydnum rufescens UP504</name>
    <dbReference type="NCBI Taxonomy" id="1448309"/>
    <lineage>
        <taxon>Eukaryota</taxon>
        <taxon>Fungi</taxon>
        <taxon>Dikarya</taxon>
        <taxon>Basidiomycota</taxon>
        <taxon>Agaricomycotina</taxon>
        <taxon>Agaricomycetes</taxon>
        <taxon>Cantharellales</taxon>
        <taxon>Hydnaceae</taxon>
        <taxon>Hydnum</taxon>
    </lineage>
</organism>
<evidence type="ECO:0000313" key="2">
    <source>
        <dbReference type="Proteomes" id="UP000886523"/>
    </source>
</evidence>
<dbReference type="Proteomes" id="UP000886523">
    <property type="component" value="Unassembled WGS sequence"/>
</dbReference>
<reference evidence="1" key="1">
    <citation type="journal article" date="2020" name="Nat. Commun.">
        <title>Large-scale genome sequencing of mycorrhizal fungi provides insights into the early evolution of symbiotic traits.</title>
        <authorList>
            <person name="Miyauchi S."/>
            <person name="Kiss E."/>
            <person name="Kuo A."/>
            <person name="Drula E."/>
            <person name="Kohler A."/>
            <person name="Sanchez-Garcia M."/>
            <person name="Morin E."/>
            <person name="Andreopoulos B."/>
            <person name="Barry K.W."/>
            <person name="Bonito G."/>
            <person name="Buee M."/>
            <person name="Carver A."/>
            <person name="Chen C."/>
            <person name="Cichocki N."/>
            <person name="Clum A."/>
            <person name="Culley D."/>
            <person name="Crous P.W."/>
            <person name="Fauchery L."/>
            <person name="Girlanda M."/>
            <person name="Hayes R.D."/>
            <person name="Keri Z."/>
            <person name="LaButti K."/>
            <person name="Lipzen A."/>
            <person name="Lombard V."/>
            <person name="Magnuson J."/>
            <person name="Maillard F."/>
            <person name="Murat C."/>
            <person name="Nolan M."/>
            <person name="Ohm R.A."/>
            <person name="Pangilinan J."/>
            <person name="Pereira M.F."/>
            <person name="Perotto S."/>
            <person name="Peter M."/>
            <person name="Pfister S."/>
            <person name="Riley R."/>
            <person name="Sitrit Y."/>
            <person name="Stielow J.B."/>
            <person name="Szollosi G."/>
            <person name="Zifcakova L."/>
            <person name="Stursova M."/>
            <person name="Spatafora J.W."/>
            <person name="Tedersoo L."/>
            <person name="Vaario L.M."/>
            <person name="Yamada A."/>
            <person name="Yan M."/>
            <person name="Wang P."/>
            <person name="Xu J."/>
            <person name="Bruns T."/>
            <person name="Baldrian P."/>
            <person name="Vilgalys R."/>
            <person name="Dunand C."/>
            <person name="Henrissat B."/>
            <person name="Grigoriev I.V."/>
            <person name="Hibbett D."/>
            <person name="Nagy L.G."/>
            <person name="Martin F.M."/>
        </authorList>
    </citation>
    <scope>NUCLEOTIDE SEQUENCE</scope>
    <source>
        <strain evidence="1">UP504</strain>
    </source>
</reference>